<comment type="caution">
    <text evidence="1">The sequence shown here is derived from an EMBL/GenBank/DDBJ whole genome shotgun (WGS) entry which is preliminary data.</text>
</comment>
<dbReference type="RefSeq" id="WP_137986465.1">
    <property type="nucleotide sequence ID" value="NZ_JHEG04000001.1"/>
</dbReference>
<reference evidence="1" key="1">
    <citation type="journal article" date="2015" name="Genome Announc.">
        <title>Draft Genome Sequence of Tolypothrix boutellei Strain VB521301.</title>
        <authorList>
            <person name="Chandrababunaidu M.M."/>
            <person name="Singh D."/>
            <person name="Sen D."/>
            <person name="Bhan S."/>
            <person name="Das S."/>
            <person name="Gupta A."/>
            <person name="Adhikary S.P."/>
            <person name="Tripathy S."/>
        </authorList>
    </citation>
    <scope>NUCLEOTIDE SEQUENCE</scope>
    <source>
        <strain evidence="1">VB521301</strain>
    </source>
</reference>
<reference evidence="1" key="2">
    <citation type="submission" date="2019-11" db="EMBL/GenBank/DDBJ databases">
        <title>Improved Assembly of Tolypothrix boutellei genome.</title>
        <authorList>
            <person name="Sarangi A.N."/>
            <person name="Mukherjee M."/>
            <person name="Ghosh S."/>
            <person name="Singh D."/>
            <person name="Das A."/>
            <person name="Kant S."/>
            <person name="Prusty A."/>
            <person name="Tripathy S."/>
        </authorList>
    </citation>
    <scope>NUCLEOTIDE SEQUENCE</scope>
    <source>
        <strain evidence="1">VB521301</strain>
    </source>
</reference>
<accession>A0A8S9T0Y0</accession>
<name>A0A8S9T0Y0_9CYAN</name>
<evidence type="ECO:0000313" key="2">
    <source>
        <dbReference type="Proteomes" id="UP000029738"/>
    </source>
</evidence>
<evidence type="ECO:0000313" key="1">
    <source>
        <dbReference type="EMBL" id="KAF3885199.1"/>
    </source>
</evidence>
<dbReference type="EMBL" id="JHEG04000001">
    <property type="protein sequence ID" value="KAF3885199.1"/>
    <property type="molecule type" value="Genomic_DNA"/>
</dbReference>
<organism evidence="1 2">
    <name type="scientific">Tolypothrix bouteillei VB521301</name>
    <dbReference type="NCBI Taxonomy" id="1479485"/>
    <lineage>
        <taxon>Bacteria</taxon>
        <taxon>Bacillati</taxon>
        <taxon>Cyanobacteriota</taxon>
        <taxon>Cyanophyceae</taxon>
        <taxon>Nostocales</taxon>
        <taxon>Tolypothrichaceae</taxon>
        <taxon>Tolypothrix</taxon>
    </lineage>
</organism>
<dbReference type="OrthoDB" id="482548at2"/>
<proteinExistence type="predicted"/>
<protein>
    <submittedName>
        <fullName evidence="1">Uncharacterized protein</fullName>
    </submittedName>
</protein>
<keyword evidence="2" id="KW-1185">Reference proteome</keyword>
<dbReference type="Proteomes" id="UP000029738">
    <property type="component" value="Unassembled WGS sequence"/>
</dbReference>
<dbReference type="AlphaFoldDB" id="A0A8S9T0Y0"/>
<sequence>MKTIFARTISIATTTAFVSIASWVATIPVMAASFIPFSFKTNVTASPINDPTSNLLNDPTRDIRLDSVVFNGNTISNFELVNQAKILQNDTYNHINNVNSHL</sequence>
<gene>
    <name evidence="1" type="ORF">DA73_0400006790</name>
</gene>